<reference evidence="1" key="1">
    <citation type="submission" date="2019-09" db="EMBL/GenBank/DDBJ databases">
        <title>Organ-specific transcriptomic study of the physiology of the cattle tick, Rhipicephalus microplus.</title>
        <authorList>
            <person name="Tirloni L."/>
            <person name="Braz G."/>
            <person name="Gandara A.C.P."/>
            <person name="Sabadin G.A."/>
            <person name="da Silva R.M."/>
            <person name="Guizzo M.G."/>
            <person name="Machado J.A."/>
            <person name="Costa E.P."/>
            <person name="Gomes H.F."/>
            <person name="Moraes J."/>
            <person name="Mota M.B.S."/>
            <person name="Mesquita R.D."/>
            <person name="Alvarenga P.H."/>
            <person name="Alves F."/>
            <person name="Seixas A."/>
            <person name="da Fonseca R.N."/>
            <person name="Fogaca A."/>
            <person name="Logullo C."/>
            <person name="Tanaka A."/>
            <person name="Daffre S."/>
            <person name="Termignoni C."/>
            <person name="Vaz I.S.Jr."/>
            <person name="Oliveira P.L."/>
            <person name="Ribeiro J.M."/>
        </authorList>
    </citation>
    <scope>NUCLEOTIDE SEQUENCE</scope>
    <source>
        <strain evidence="1">Porto Alegre</strain>
    </source>
</reference>
<dbReference type="AlphaFoldDB" id="A0A6M2CIS9"/>
<dbReference type="VEuPathDB" id="VectorBase:LOC119178337"/>
<accession>A0A6M2CIS9</accession>
<proteinExistence type="predicted"/>
<dbReference type="EMBL" id="GHWJ01000333">
    <property type="protein sequence ID" value="NOV33070.1"/>
    <property type="molecule type" value="Transcribed_RNA"/>
</dbReference>
<evidence type="ECO:0000313" key="1">
    <source>
        <dbReference type="EMBL" id="NOV33070.1"/>
    </source>
</evidence>
<name>A0A6M2CIS9_RHIMP</name>
<sequence length="139" mass="15035">MSTLPALVSFCHFCLSSIPSNPYCRANMKTTLVILLLAFSASGYAAKIPADATTNQAALNAFKRSYEVIEKIIADKQEAAEQEESVAETLKALANLQTNVDPESEEYFLAQLFQKAVAWLVQKGVSKGVEYGVGKAIKG</sequence>
<organism evidence="1">
    <name type="scientific">Rhipicephalus microplus</name>
    <name type="common">Cattle tick</name>
    <name type="synonym">Boophilus microplus</name>
    <dbReference type="NCBI Taxonomy" id="6941"/>
    <lineage>
        <taxon>Eukaryota</taxon>
        <taxon>Metazoa</taxon>
        <taxon>Ecdysozoa</taxon>
        <taxon>Arthropoda</taxon>
        <taxon>Chelicerata</taxon>
        <taxon>Arachnida</taxon>
        <taxon>Acari</taxon>
        <taxon>Parasitiformes</taxon>
        <taxon>Ixodida</taxon>
        <taxon>Ixodoidea</taxon>
        <taxon>Ixodidae</taxon>
        <taxon>Rhipicephalinae</taxon>
        <taxon>Rhipicephalus</taxon>
        <taxon>Boophilus</taxon>
    </lineage>
</organism>
<protein>
    <submittedName>
        <fullName evidence="1">Putative conserved secreted protein midgut overexpressed</fullName>
    </submittedName>
</protein>